<proteinExistence type="predicted"/>
<accession>A0A0W4ZUH2</accession>
<dbReference type="RefSeq" id="XP_018230717.1">
    <property type="nucleotide sequence ID" value="XM_018372971.1"/>
</dbReference>
<dbReference type="EMBL" id="LFWA01000003">
    <property type="protein sequence ID" value="KTW32025.1"/>
    <property type="molecule type" value="Genomic_DNA"/>
</dbReference>
<dbReference type="AlphaFoldDB" id="A0A0W4ZUH2"/>
<reference evidence="2" key="1">
    <citation type="journal article" date="2016" name="Nat. Commun.">
        <title>Genome analysis of three Pneumocystis species reveals adaptation mechanisms to life exclusively in mammalian hosts.</title>
        <authorList>
            <person name="Ma L."/>
            <person name="Chen Z."/>
            <person name="Huang D.W."/>
            <person name="Kutty G."/>
            <person name="Ishihara M."/>
            <person name="Wang H."/>
            <person name="Abouelleil A."/>
            <person name="Bishop L."/>
            <person name="Davey E."/>
            <person name="Deng R."/>
            <person name="Deng X."/>
            <person name="Fan L."/>
            <person name="Fantoni G."/>
            <person name="Fitzgerald M."/>
            <person name="Gogineni E."/>
            <person name="Goldberg J.M."/>
            <person name="Handley G."/>
            <person name="Hu X."/>
            <person name="Huber C."/>
            <person name="Jiao X."/>
            <person name="Jones K."/>
            <person name="Levin J.Z."/>
            <person name="Liu Y."/>
            <person name="Macdonald P."/>
            <person name="Melnikov A."/>
            <person name="Raley C."/>
            <person name="Sassi M."/>
            <person name="Sherman B.T."/>
            <person name="Song X."/>
            <person name="Sykes S."/>
            <person name="Tran B."/>
            <person name="Walsh L."/>
            <person name="Xia Y."/>
            <person name="Yang J."/>
            <person name="Young S."/>
            <person name="Zeng Q."/>
            <person name="Zheng X."/>
            <person name="Stephens R."/>
            <person name="Nusbaum C."/>
            <person name="Birren B.W."/>
            <person name="Azadi P."/>
            <person name="Lempicki R.A."/>
            <person name="Cuomo C.A."/>
            <person name="Kovacs J.A."/>
        </authorList>
    </citation>
    <scope>NUCLEOTIDE SEQUENCE [LARGE SCALE GENOMIC DNA]</scope>
    <source>
        <strain evidence="2">RU7</strain>
    </source>
</reference>
<dbReference type="Proteomes" id="UP000053447">
    <property type="component" value="Unassembled WGS sequence"/>
</dbReference>
<protein>
    <submittedName>
        <fullName evidence="1">Uncharacterized protein</fullName>
    </submittedName>
</protein>
<dbReference type="GeneID" id="28939226"/>
<gene>
    <name evidence="1" type="ORF">T551_00707</name>
</gene>
<evidence type="ECO:0000313" key="1">
    <source>
        <dbReference type="EMBL" id="KTW32025.1"/>
    </source>
</evidence>
<name>A0A0W4ZUH2_PNEJ7</name>
<keyword evidence="2" id="KW-1185">Reference proteome</keyword>
<dbReference type="OrthoDB" id="5360856at2759"/>
<organism evidence="1 2">
    <name type="scientific">Pneumocystis jirovecii (strain RU7)</name>
    <name type="common">Human pneumocystis pneumonia agent</name>
    <dbReference type="NCBI Taxonomy" id="1408657"/>
    <lineage>
        <taxon>Eukaryota</taxon>
        <taxon>Fungi</taxon>
        <taxon>Dikarya</taxon>
        <taxon>Ascomycota</taxon>
        <taxon>Taphrinomycotina</taxon>
        <taxon>Pneumocystomycetes</taxon>
        <taxon>Pneumocystaceae</taxon>
        <taxon>Pneumocystis</taxon>
    </lineage>
</organism>
<dbReference type="VEuPathDB" id="FungiDB:T551_00707"/>
<comment type="caution">
    <text evidence="1">The sequence shown here is derived from an EMBL/GenBank/DDBJ whole genome shotgun (WGS) entry which is preliminary data.</text>
</comment>
<evidence type="ECO:0000313" key="2">
    <source>
        <dbReference type="Proteomes" id="UP000053447"/>
    </source>
</evidence>
<sequence length="1141" mass="132540">MDFKNSKFIETLIYYFSIFNEDLKNKGSKKVRESRKFNFHFDDLSLLLDNLGSIDRFSEEVISDFSQFVNDFECFLIRICKDKIFLDLDFVFLEIVIIIAYKINNYHLKLKSLKILLIWLRNHSGLRNYAHPNFIINLLNISCNVLENICLRRIALFIINCLIKKNVENKKTIMDKNEFFDLKGIGNSIMVSDDFKLQELCVELIHELLPPKDSPIEFYNRRFDLFFSLNSLSEDLRNEFLDMQDSGWMHPPKWLMTLNIKRKCDSAPLTFKCLYLKLGENVFSSFIDDSVLFVHVSKNFLSSVVFNSKNEKNLLDIALKDVEEIIESDSQIILRLKENIDDESCIGDDLGFFNSVMFCFDSNFETKTIIQEIVKRIKKNMDLGTNIKCSIMECPISLKFKSENNFNSNDSFSQQRIIVPNMDKSVDFVVENLSLRNESGNSKSLNILSEENIKDKKSLYVDCNEIKVESQLNGLCCPSDNNRLSYINSGSENFKKGNEKYFLRVSTQVQDLFSLVTLENNDISKNIKLSEKMKKKNGSLKELTNIFPLDDVSKLNENSSHIIKQKNNSDKNLNNDDIYDFPSDDIFYFNKLQTGGSGSKKKYILKSSLPAYSLQKKNKIQNRLRTSKKCYSNKNVLKNDYSSATDYDILPNDLLSNNDINSIKKGNKTKIRKRSFSDKNFNCKEFLSKAELPQSKKSSLKFHRKACKNINYDSGILSSPDNNIKICPRFKKKEIVLSTNKTYSLQSEKNLNENYNQSLVKSSYSKKQNNFILNDELLQGNSNEMNVDINMEGKTNVDFMDESFECKPQIITWSKDGPLDNTCKMFDFNKKLNNLSVDISDNNALCNSETVLELSMVNETIKDVEEKYSCSDDAIVVENIMKIEKDSEKDIYNNFEKNTCEKFNDISIVPNDELLEHITANGSISPLNMYKKNDIFSKDINFSNFPNNFYNILNAYGLLPIVKADDVNDISAIDPDKTLFNPDSIEQFSEFSSSDDYESQLNVSDIECNDDVYSKYFYKLKWKKGLPEHHKRTLNLLMDIIQIIINKLVAYELNINDRMLNFKDNTNKIIEVLNMVRRDKRFNIEKHFFFRDSYNKQFVNHLNRIEKHKNISEKIKSITKKACLAQKKIVDGFNQNISNVY</sequence>